<organism evidence="9 10">
    <name type="scientific">Pseudomonas atacamensis</name>
    <dbReference type="NCBI Taxonomy" id="2565368"/>
    <lineage>
        <taxon>Bacteria</taxon>
        <taxon>Pseudomonadati</taxon>
        <taxon>Pseudomonadota</taxon>
        <taxon>Gammaproteobacteria</taxon>
        <taxon>Pseudomonadales</taxon>
        <taxon>Pseudomonadaceae</taxon>
        <taxon>Pseudomonas</taxon>
    </lineage>
</organism>
<feature type="transmembrane region" description="Helical" evidence="8">
    <location>
        <begin position="45"/>
        <end position="66"/>
    </location>
</feature>
<dbReference type="CDD" id="cd06854">
    <property type="entry name" value="GT_WbpL_WbcO_like"/>
    <property type="match status" value="1"/>
</dbReference>
<dbReference type="GO" id="GO:0016780">
    <property type="term" value="F:phosphotransferase activity, for other substituted phosphate groups"/>
    <property type="evidence" value="ECO:0007669"/>
    <property type="project" value="InterPro"/>
</dbReference>
<dbReference type="PANTHER" id="PTHR22926:SF3">
    <property type="entry name" value="UNDECAPRENYL-PHOSPHATE ALPHA-N-ACETYLGLUCOSAMINYL 1-PHOSPHATE TRANSFERASE"/>
    <property type="match status" value="1"/>
</dbReference>
<proteinExistence type="predicted"/>
<dbReference type="GO" id="GO:0044038">
    <property type="term" value="P:cell wall macromolecule biosynthetic process"/>
    <property type="evidence" value="ECO:0007669"/>
    <property type="project" value="TreeGrafter"/>
</dbReference>
<comment type="cofactor">
    <cofactor evidence="7">
        <name>Mg(2+)</name>
        <dbReference type="ChEBI" id="CHEBI:18420"/>
    </cofactor>
</comment>
<evidence type="ECO:0000256" key="8">
    <source>
        <dbReference type="SAM" id="Phobius"/>
    </source>
</evidence>
<evidence type="ECO:0000256" key="5">
    <source>
        <dbReference type="ARBA" id="ARBA00022989"/>
    </source>
</evidence>
<dbReference type="GO" id="GO:0046872">
    <property type="term" value="F:metal ion binding"/>
    <property type="evidence" value="ECO:0007669"/>
    <property type="project" value="UniProtKB-KW"/>
</dbReference>
<evidence type="ECO:0000256" key="3">
    <source>
        <dbReference type="ARBA" id="ARBA00022679"/>
    </source>
</evidence>
<evidence type="ECO:0000256" key="6">
    <source>
        <dbReference type="ARBA" id="ARBA00023136"/>
    </source>
</evidence>
<gene>
    <name evidence="9" type="ORF">E5170_13350</name>
</gene>
<dbReference type="Proteomes" id="UP000310574">
    <property type="component" value="Unassembled WGS sequence"/>
</dbReference>
<dbReference type="Pfam" id="PF00953">
    <property type="entry name" value="Glycos_transf_4"/>
    <property type="match status" value="1"/>
</dbReference>
<keyword evidence="3" id="KW-0808">Transferase</keyword>
<evidence type="ECO:0000313" key="10">
    <source>
        <dbReference type="Proteomes" id="UP000310574"/>
    </source>
</evidence>
<evidence type="ECO:0000256" key="4">
    <source>
        <dbReference type="ARBA" id="ARBA00022692"/>
    </source>
</evidence>
<evidence type="ECO:0000256" key="1">
    <source>
        <dbReference type="ARBA" id="ARBA00004651"/>
    </source>
</evidence>
<reference evidence="9 10" key="1">
    <citation type="submission" date="2019-04" db="EMBL/GenBank/DDBJ databases">
        <title>Draft genome sequence of Pseudomonas sp. M7D1 isolated from rhizosphere of plant the flowery desert.</title>
        <authorList>
            <person name="Poblete-Morales M."/>
            <person name="Plaza N."/>
            <person name="Corsini G."/>
            <person name="Silva E."/>
        </authorList>
    </citation>
    <scope>NUCLEOTIDE SEQUENCE [LARGE SCALE GENOMIC DNA]</scope>
    <source>
        <strain evidence="9 10">M7D1</strain>
    </source>
</reference>
<dbReference type="PANTHER" id="PTHR22926">
    <property type="entry name" value="PHOSPHO-N-ACETYLMURAMOYL-PENTAPEPTIDE-TRANSFERASE"/>
    <property type="match status" value="1"/>
</dbReference>
<comment type="subcellular location">
    <subcellularLocation>
        <location evidence="1">Cell membrane</location>
        <topology evidence="1">Multi-pass membrane protein</topology>
    </subcellularLocation>
</comment>
<dbReference type="GO" id="GO:0009103">
    <property type="term" value="P:lipopolysaccharide biosynthetic process"/>
    <property type="evidence" value="ECO:0007669"/>
    <property type="project" value="TreeGrafter"/>
</dbReference>
<sequence>MSALFVGVFLASLLMTFMLRRYALHRQLIDMPNARSSHTVPTPRGGGVAIVVSFLAALAAVAAVGILPLDQFAGLFGAGLIVALIGFADDHGHIAARWRLLGHFAAASWLLVCFGGLPRLNVFGFDVDLEWYGAILAAVYLVWVLNLYNFMDGIDGIAGAVAICVTVVGAILYYWCGHPQQVWTPLLLASACAGFLIWNFPPAKIFMGDAGSGFLGIILASMALQAASIEPQLLWSWLILMGVFVVDATYTMLRRLIRGEKIYEAHRSHAYQYASRQHSSHKKVTLSVVLINIVWLTPLALWVGKGGLDGLSGLVLAYVPLLFLAIRYNAGKPEYL</sequence>
<feature type="transmembrane region" description="Helical" evidence="8">
    <location>
        <begin position="284"/>
        <end position="304"/>
    </location>
</feature>
<evidence type="ECO:0000256" key="2">
    <source>
        <dbReference type="ARBA" id="ARBA00022475"/>
    </source>
</evidence>
<keyword evidence="2" id="KW-1003">Cell membrane</keyword>
<dbReference type="InterPro" id="IPR000715">
    <property type="entry name" value="Glycosyl_transferase_4"/>
</dbReference>
<feature type="transmembrane region" description="Helical" evidence="8">
    <location>
        <begin position="234"/>
        <end position="253"/>
    </location>
</feature>
<evidence type="ECO:0000256" key="7">
    <source>
        <dbReference type="PIRSR" id="PIRSR600715-1"/>
    </source>
</evidence>
<feature type="binding site" evidence="7">
    <location>
        <position position="149"/>
    </location>
    <ligand>
        <name>Mg(2+)</name>
        <dbReference type="ChEBI" id="CHEBI:18420"/>
    </ligand>
</feature>
<feature type="transmembrane region" description="Helical" evidence="8">
    <location>
        <begin position="6"/>
        <end position="24"/>
    </location>
</feature>
<feature type="transmembrane region" description="Helical" evidence="8">
    <location>
        <begin position="210"/>
        <end position="228"/>
    </location>
</feature>
<dbReference type="AlphaFoldDB" id="A0AAQ2DDI9"/>
<evidence type="ECO:0000313" key="9">
    <source>
        <dbReference type="EMBL" id="THF32626.1"/>
    </source>
</evidence>
<keyword evidence="5 8" id="KW-1133">Transmembrane helix</keyword>
<dbReference type="EMBL" id="SSBS01000003">
    <property type="protein sequence ID" value="THF32626.1"/>
    <property type="molecule type" value="Genomic_DNA"/>
</dbReference>
<dbReference type="GO" id="GO:0005886">
    <property type="term" value="C:plasma membrane"/>
    <property type="evidence" value="ECO:0007669"/>
    <property type="project" value="UniProtKB-SubCell"/>
</dbReference>
<feature type="transmembrane region" description="Helical" evidence="8">
    <location>
        <begin position="72"/>
        <end position="88"/>
    </location>
</feature>
<keyword evidence="7" id="KW-0460">Magnesium</keyword>
<feature type="transmembrane region" description="Helical" evidence="8">
    <location>
        <begin position="157"/>
        <end position="175"/>
    </location>
</feature>
<feature type="transmembrane region" description="Helical" evidence="8">
    <location>
        <begin position="129"/>
        <end position="150"/>
    </location>
</feature>
<feature type="transmembrane region" description="Helical" evidence="8">
    <location>
        <begin position="100"/>
        <end position="117"/>
    </location>
</feature>
<feature type="binding site" evidence="7">
    <location>
        <position position="209"/>
    </location>
    <ligand>
        <name>Mg(2+)</name>
        <dbReference type="ChEBI" id="CHEBI:18420"/>
    </ligand>
</feature>
<accession>A0AAQ2DDI9</accession>
<dbReference type="RefSeq" id="WP_136492965.1">
    <property type="nucleotide sequence ID" value="NZ_CP077081.1"/>
</dbReference>
<feature type="transmembrane region" description="Helical" evidence="8">
    <location>
        <begin position="181"/>
        <end position="198"/>
    </location>
</feature>
<feature type="transmembrane region" description="Helical" evidence="8">
    <location>
        <begin position="310"/>
        <end position="330"/>
    </location>
</feature>
<protein>
    <submittedName>
        <fullName evidence="9">Glycosyltransferase family 4 protein</fullName>
    </submittedName>
</protein>
<keyword evidence="4 8" id="KW-0812">Transmembrane</keyword>
<name>A0AAQ2DDI9_9PSED</name>
<keyword evidence="7" id="KW-0479">Metal-binding</keyword>
<dbReference type="GO" id="GO:0071555">
    <property type="term" value="P:cell wall organization"/>
    <property type="evidence" value="ECO:0007669"/>
    <property type="project" value="TreeGrafter"/>
</dbReference>
<comment type="caution">
    <text evidence="9">The sequence shown here is derived from an EMBL/GenBank/DDBJ whole genome shotgun (WGS) entry which is preliminary data.</text>
</comment>
<keyword evidence="6 8" id="KW-0472">Membrane</keyword>